<dbReference type="Proteomes" id="UP000791080">
    <property type="component" value="Unassembled WGS sequence"/>
</dbReference>
<reference evidence="8 9" key="2">
    <citation type="submission" date="2022-06" db="EMBL/GenBank/DDBJ databases">
        <title>Genomic Encyclopedia of Type Strains, Phase I: the one thousand microbial genomes (KMG-I) project.</title>
        <authorList>
            <person name="Kyrpides N."/>
        </authorList>
    </citation>
    <scope>NUCLEOTIDE SEQUENCE [LARGE SCALE GENOMIC DNA]</scope>
    <source>
        <strain evidence="8 9">DSM 43889</strain>
    </source>
</reference>
<feature type="transmembrane region" description="Helical" evidence="6">
    <location>
        <begin position="21"/>
        <end position="44"/>
    </location>
</feature>
<evidence type="ECO:0000256" key="3">
    <source>
        <dbReference type="ARBA" id="ARBA00022692"/>
    </source>
</evidence>
<dbReference type="PANTHER" id="PTHR40077">
    <property type="entry name" value="MEMBRANE PROTEIN-RELATED"/>
    <property type="match status" value="1"/>
</dbReference>
<evidence type="ECO:0000256" key="5">
    <source>
        <dbReference type="ARBA" id="ARBA00023136"/>
    </source>
</evidence>
<comment type="caution">
    <text evidence="8">The sequence shown here is derived from an EMBL/GenBank/DDBJ whole genome shotgun (WGS) entry which is preliminary data.</text>
</comment>
<evidence type="ECO:0000313" key="8">
    <source>
        <dbReference type="EMBL" id="MCP2329888.1"/>
    </source>
</evidence>
<dbReference type="Pfam" id="PF12823">
    <property type="entry name" value="DUF3817"/>
    <property type="match status" value="1"/>
</dbReference>
<sequence>MTSVDKQPQTFTVPMGALTRFRVLAFVTGVCLLILVLVAMPLRYLAEHDLVMTIIGPVHGFAYMVYLVFAFDLAMKCRWSIKGTVLVLLAGTVPFFSFVAERKVTTRLKAGERI</sequence>
<keyword evidence="2" id="KW-1003">Cell membrane</keyword>
<evidence type="ECO:0000256" key="4">
    <source>
        <dbReference type="ARBA" id="ARBA00022989"/>
    </source>
</evidence>
<comment type="subcellular location">
    <subcellularLocation>
        <location evidence="1">Cell membrane</location>
        <topology evidence="1">Multi-pass membrane protein</topology>
    </subcellularLocation>
</comment>
<proteinExistence type="predicted"/>
<dbReference type="RefSeq" id="WP_026418723.1">
    <property type="nucleotide sequence ID" value="NZ_AUBJ02000001.1"/>
</dbReference>
<feature type="transmembrane region" description="Helical" evidence="6">
    <location>
        <begin position="50"/>
        <end position="71"/>
    </location>
</feature>
<evidence type="ECO:0000313" key="9">
    <source>
        <dbReference type="Proteomes" id="UP000791080"/>
    </source>
</evidence>
<feature type="transmembrane region" description="Helical" evidence="6">
    <location>
        <begin position="83"/>
        <end position="100"/>
    </location>
</feature>
<keyword evidence="3 6" id="KW-0812">Transmembrane</keyword>
<evidence type="ECO:0000259" key="7">
    <source>
        <dbReference type="Pfam" id="PF12823"/>
    </source>
</evidence>
<accession>A0ABT1JBL3</accession>
<keyword evidence="4 6" id="KW-1133">Transmembrane helix</keyword>
<feature type="domain" description="DUF3817" evidence="7">
    <location>
        <begin position="18"/>
        <end position="105"/>
    </location>
</feature>
<keyword evidence="5 6" id="KW-0472">Membrane</keyword>
<gene>
    <name evidence="8" type="ORF">G443_000158</name>
</gene>
<dbReference type="EMBL" id="AUBJ02000001">
    <property type="protein sequence ID" value="MCP2329888.1"/>
    <property type="molecule type" value="Genomic_DNA"/>
</dbReference>
<protein>
    <submittedName>
        <fullName evidence="8">Integral membrane protein</fullName>
    </submittedName>
</protein>
<organism evidence="8 9">
    <name type="scientific">Actinoalloteichus caeruleus DSM 43889</name>
    <dbReference type="NCBI Taxonomy" id="1120930"/>
    <lineage>
        <taxon>Bacteria</taxon>
        <taxon>Bacillati</taxon>
        <taxon>Actinomycetota</taxon>
        <taxon>Actinomycetes</taxon>
        <taxon>Pseudonocardiales</taxon>
        <taxon>Pseudonocardiaceae</taxon>
        <taxon>Actinoalloteichus</taxon>
        <taxon>Actinoalloteichus cyanogriseus</taxon>
    </lineage>
</organism>
<evidence type="ECO:0000256" key="1">
    <source>
        <dbReference type="ARBA" id="ARBA00004651"/>
    </source>
</evidence>
<evidence type="ECO:0000256" key="6">
    <source>
        <dbReference type="SAM" id="Phobius"/>
    </source>
</evidence>
<dbReference type="InterPro" id="IPR023845">
    <property type="entry name" value="DUF3817_TM"/>
</dbReference>
<evidence type="ECO:0000256" key="2">
    <source>
        <dbReference type="ARBA" id="ARBA00022475"/>
    </source>
</evidence>
<dbReference type="NCBIfam" id="TIGR03954">
    <property type="entry name" value="integ_memb_HG"/>
    <property type="match status" value="1"/>
</dbReference>
<name>A0ABT1JBL3_ACTCY</name>
<dbReference type="PANTHER" id="PTHR40077:SF2">
    <property type="entry name" value="MEMBRANE PROTEIN"/>
    <property type="match status" value="1"/>
</dbReference>
<reference evidence="8 9" key="1">
    <citation type="submission" date="2013-07" db="EMBL/GenBank/DDBJ databases">
        <authorList>
            <consortium name="DOE Joint Genome Institute"/>
            <person name="Reeve W."/>
            <person name="Huntemann M."/>
            <person name="Han J."/>
            <person name="Chen A."/>
            <person name="Kyrpides N."/>
            <person name="Mavromatis K."/>
            <person name="Markowitz V."/>
            <person name="Palaniappan K."/>
            <person name="Ivanova N."/>
            <person name="Schaumberg A."/>
            <person name="Pati A."/>
            <person name="Liolios K."/>
            <person name="Nordberg H.P."/>
            <person name="Cantor M.N."/>
            <person name="Hua S.X."/>
            <person name="Woyke T."/>
        </authorList>
    </citation>
    <scope>NUCLEOTIDE SEQUENCE [LARGE SCALE GENOMIC DNA]</scope>
    <source>
        <strain evidence="8 9">DSM 43889</strain>
    </source>
</reference>
<keyword evidence="9" id="KW-1185">Reference proteome</keyword>